<dbReference type="PROSITE" id="PS00012">
    <property type="entry name" value="PHOSPHOPANTETHEINE"/>
    <property type="match status" value="1"/>
</dbReference>
<dbReference type="Gene3D" id="3.40.50.12780">
    <property type="entry name" value="N-terminal domain of ligase-like"/>
    <property type="match status" value="1"/>
</dbReference>
<evidence type="ECO:0000256" key="3">
    <source>
        <dbReference type="ARBA" id="ARBA00022553"/>
    </source>
</evidence>
<comment type="caution">
    <text evidence="5">The sequence shown here is derived from an EMBL/GenBank/DDBJ whole genome shotgun (WGS) entry which is preliminary data.</text>
</comment>
<dbReference type="Pfam" id="PF00550">
    <property type="entry name" value="PP-binding"/>
    <property type="match status" value="2"/>
</dbReference>
<dbReference type="Pfam" id="PF00668">
    <property type="entry name" value="Condensation"/>
    <property type="match status" value="3"/>
</dbReference>
<feature type="domain" description="Carrier" evidence="4">
    <location>
        <begin position="2033"/>
        <end position="2108"/>
    </location>
</feature>
<dbReference type="NCBIfam" id="TIGR01733">
    <property type="entry name" value="AA-adenyl-dom"/>
    <property type="match status" value="2"/>
</dbReference>
<dbReference type="InterPro" id="IPR009081">
    <property type="entry name" value="PP-bd_ACP"/>
</dbReference>
<organism evidence="5 6">
    <name type="scientific">Williamsia maris</name>
    <dbReference type="NCBI Taxonomy" id="72806"/>
    <lineage>
        <taxon>Bacteria</taxon>
        <taxon>Bacillati</taxon>
        <taxon>Actinomycetota</taxon>
        <taxon>Actinomycetes</taxon>
        <taxon>Mycobacteriales</taxon>
        <taxon>Nocardiaceae</taxon>
        <taxon>Williamsia</taxon>
    </lineage>
</organism>
<dbReference type="InterPro" id="IPR010071">
    <property type="entry name" value="AA_adenyl_dom"/>
</dbReference>
<dbReference type="InterPro" id="IPR042099">
    <property type="entry name" value="ANL_N_sf"/>
</dbReference>
<dbReference type="SUPFAM" id="SSF52777">
    <property type="entry name" value="CoA-dependent acyltransferases"/>
    <property type="match status" value="6"/>
</dbReference>
<dbReference type="PANTHER" id="PTHR45527:SF1">
    <property type="entry name" value="FATTY ACID SYNTHASE"/>
    <property type="match status" value="1"/>
</dbReference>
<evidence type="ECO:0000256" key="1">
    <source>
        <dbReference type="ARBA" id="ARBA00001957"/>
    </source>
</evidence>
<protein>
    <submittedName>
        <fullName evidence="5">Amino acid adenylation domain-containing protein</fullName>
    </submittedName>
</protein>
<dbReference type="PROSITE" id="PS00455">
    <property type="entry name" value="AMP_BINDING"/>
    <property type="match status" value="2"/>
</dbReference>
<accession>A0ABT1HHW0</accession>
<dbReference type="PROSITE" id="PS50075">
    <property type="entry name" value="CARRIER"/>
    <property type="match status" value="2"/>
</dbReference>
<dbReference type="EMBL" id="JAMTCJ010000003">
    <property type="protein sequence ID" value="MCP2177602.1"/>
    <property type="molecule type" value="Genomic_DNA"/>
</dbReference>
<dbReference type="InterPro" id="IPR036736">
    <property type="entry name" value="ACP-like_sf"/>
</dbReference>
<dbReference type="InterPro" id="IPR006162">
    <property type="entry name" value="Ppantetheine_attach_site"/>
</dbReference>
<keyword evidence="2" id="KW-0596">Phosphopantetheine</keyword>
<reference evidence="5 6" key="1">
    <citation type="submission" date="2022-06" db="EMBL/GenBank/DDBJ databases">
        <title>Genomic Encyclopedia of Archaeal and Bacterial Type Strains, Phase II (KMG-II): from individual species to whole genera.</title>
        <authorList>
            <person name="Goeker M."/>
        </authorList>
    </citation>
    <scope>NUCLEOTIDE SEQUENCE [LARGE SCALE GENOMIC DNA]</scope>
    <source>
        <strain evidence="5 6">DSM 44693</strain>
    </source>
</reference>
<dbReference type="Gene3D" id="1.10.1200.10">
    <property type="entry name" value="ACP-like"/>
    <property type="match status" value="2"/>
</dbReference>
<dbReference type="CDD" id="cd05930">
    <property type="entry name" value="A_NRPS"/>
    <property type="match status" value="1"/>
</dbReference>
<sequence>MDGERVAGLTTDPIPLTAAQRGMWFAERLHTDYSITVAHYLDIRDEGRPLDRDLFCAAVLDAARSLESAFTRIVVVDDVPMQWVDPSVDFRVEPLDLRSEPDPVAAARAWMDADHRRPMDLETDRVAISALIRVADDRCFWYLRGHHIAFDGFSALNSLHEAVHRYNAMLAGTEHVSPARASLAEISADDDRYAQSTRRQSDREHWVARVADLPEGPTLSQRASNAPLSPANVMASTRISRTRQDLVDTTAAAGNTSAAALLTAAFAAYLSRMTGVDDVVLSLPVTGRASARVKRGSGMVANMLPVRIDGVAGATGRGLIAQVQLELTGALRHQRFRYEDIRMAAGMADATAASFGPIVNLVFFDRRIEIDGARADYHILSSGTLDDLRINLYQASPGECLVVDLHGNPNLYDQAELDTHLERFLLLVDRLLGSPDTPIADLSVLLDSEHAALIARGRGPRRADTPGEHLLAGFETQVAATPDAVAIDAPGHRLSYRAFADLRTDLAQRLRRDGVIPGDRVVVALDRGVAQVAAVYAVLTLGAVYVPVDPADPRERTDAIEATVSARLRVDDAYLVSIGFDPAHPVPDPSDATELTIAPGGAAYIIFTSGSTGTPKGVEVGHRAVLNRLDWMQDDHRIDGADAVLHKTPTTFDVSVWELFWPLRTGARMVIARPGGHRDPDHLHDLMAERGVTVAHFVPSMLDVYLDVVSADGRAASLPASVRTVFTSGEALGAATAGRLLGSSTAELVNLYGPTEAAVDVTSHRVAPGADPVPIGRPVAETEVYVLDASLRPMPTGVAGELYLAGRQLATGYVGAPGITADRFVANPFDGAGTRMYRTGDLVRWNATGEIEYLGRTDLQVKIRGRRVELGEIESVLTTVPGVEAAAVLARSDLGPAVTLVAYVRGNAELDVDVIADRCRRRLPSHMVPAAIVVLDELPVTGSGKLDRRALPAPVMRSDTPHREAESAVEIALADLVRDLLQIERVGMRDNIFALGADSLIAARLVSVARTEHRLAVDLADVFDSPSIGELATRTHPLDEVAAATPQRARPAAIPLSHAQTRLWFINRMDPSAPTYNMSGAVRLGIDVDVIAFAAAVRDVVERHAILRTVFPSVDGEPVQQVLDMATVAPGLDARVLDAQGRGERSASAVDAEATIADLVGTGFDLEHEIGFRAYLLPSSGSDATSAESIAVLVVHHIAADGQSLRPLIGDLRHAYDRRRAGLAPEFAPLPIDFAEVALRQQARLGGLADPTPVLTGGLEFWRRELDGAPGLLTLPTDRPRPQVADGRGAYLDTTLDADLSAGIRRLATDLAVTPFAILHTGLAVVLSRLAGTDDVSIGSAIAGRDDPATADMVGMFVNTVVLRSRIRPAQSVADLVTASHRGVAGAMAHAEVPFERVVDALAPQRSSGHAPLFQVALTMQSDPMADLAIRSDVDAGPDARVPAAKYDLTVTVTEPADRTSARGYAIEINYATALFDGPTIRTLGDHLRRVLGAVVAAPSAPVGRIGLLDDRAAVVATSSVVSHPHRTLSELLAAGAEAADPDALAVSGAVSITWAVFESRTNELARELISRGVGPGQIVAISIGRSHHSVMAVVAVAKTGAAFVTIDPRQPDARRAALIADSTATLGLTIFELGTPPSDGRAMTWLAIDEVSFELGLAGHSGSRVHPSELRRPVHTADLAYLLFTSGSTGRPKAAAVTHAGLADLVATQAAVLSCDRTCRVLHVASPSFDVSLFEMIMGLCAGAELVISPPDVFAGPELAALIAERGVTHAVMTPSALATIAPSQVPTLRIVASAGEQLPPELVGRWAGASRDLHNFYGPTEATITATTTSAMRVGPPVTIGRAIDGMTTLVLDDWLRPVPDGVAGELYLAGPALGRGYHDRPGLTATRFVANPFDAGATRMYRSGDRVTRTAAGDLLYHGRTDFQIKIRGVRVEPGEIDDVLTSIDGVEAALTVATTTPGGEDVLVAYVTPAPGRVLVPQHVVDAAARALPAYLVPRTVAVLDEFPLTTVGKIDRSALPPVTLTASPDSVAPRSQLESVVAGVFAQVLGVDSVGVFENFFAAGGNSLSATKVVARLETLLDRRISVRTLLENPTVATLVGAVTTADPRGAVTPPLTVRPRSEVVPVSGVQRSMWLVNRADPDSSSYNVSLALRLSGAVDVPALRAAITDLVMRRETLRTTYPLLGGEPVQVIRPAAAVADDFVVPLVDLTARRSAAAPEEIPAAIAAVTDRGFDLTTGIPVRAAVVRVGPDDHLLVFVVHHISADGASLMPLARDLVDGYTAHLTGHRTTRGPLPLNYADWVVWQRERLATVADDGTTHADRQLAYWTRRLAGAPDRIALPTDRPRPTTPSSRGDVVDFEIAAPVVDALESIAREHNSTLFMVVHAAFAVLMSRLSGHDDVVVGTPYAGRDDETLDDMVGMFVNTLALRTRVRSGEGFETLLHRVRGEDLADMSHADVAFDEIVSRVVSSTTGSHNPVFQVMFAFQNIVFPTVELDGLRITPEPLASVAAKVDLEFMLFPVDPSGADHGGAMAGRVIFATDLYDATTVERIVARYGQILRTVASDPTHIVGDIDLALDHPTDPAVLLGAIEESAAGTGSDPADLAHLVAVATEIDPDATAVEYGGVEVSFGEIDSMATALMMTLPDGDTYGALTMALTAVVPEIADDGVEVLDAVLAQLQVNACRIAGAATAPETADRA</sequence>
<proteinExistence type="predicted"/>
<evidence type="ECO:0000256" key="2">
    <source>
        <dbReference type="ARBA" id="ARBA00022450"/>
    </source>
</evidence>
<gene>
    <name evidence="5" type="ORF">LX13_003430</name>
</gene>
<keyword evidence="6" id="KW-1185">Reference proteome</keyword>
<dbReference type="InterPro" id="IPR020845">
    <property type="entry name" value="AMP-binding_CS"/>
</dbReference>
<dbReference type="CDD" id="cd19540">
    <property type="entry name" value="LCL_NRPS-like"/>
    <property type="match status" value="2"/>
</dbReference>
<dbReference type="Gene3D" id="3.30.300.30">
    <property type="match status" value="2"/>
</dbReference>
<evidence type="ECO:0000313" key="6">
    <source>
        <dbReference type="Proteomes" id="UP001206895"/>
    </source>
</evidence>
<dbReference type="InterPro" id="IPR045851">
    <property type="entry name" value="AMP-bd_C_sf"/>
</dbReference>
<evidence type="ECO:0000313" key="5">
    <source>
        <dbReference type="EMBL" id="MCP2177602.1"/>
    </source>
</evidence>
<comment type="cofactor">
    <cofactor evidence="1">
        <name>pantetheine 4'-phosphate</name>
        <dbReference type="ChEBI" id="CHEBI:47942"/>
    </cofactor>
</comment>
<keyword evidence="3" id="KW-0597">Phosphoprotein</keyword>
<dbReference type="Gene3D" id="3.30.559.10">
    <property type="entry name" value="Chloramphenicol acetyltransferase-like domain"/>
    <property type="match status" value="3"/>
</dbReference>
<dbReference type="InterPro" id="IPR000873">
    <property type="entry name" value="AMP-dep_synth/lig_dom"/>
</dbReference>
<dbReference type="SUPFAM" id="SSF56801">
    <property type="entry name" value="Acetyl-CoA synthetase-like"/>
    <property type="match status" value="2"/>
</dbReference>
<dbReference type="InterPro" id="IPR001242">
    <property type="entry name" value="Condensation_dom"/>
</dbReference>
<dbReference type="Gene3D" id="3.30.559.30">
    <property type="entry name" value="Nonribosomal peptide synthetase, condensation domain"/>
    <property type="match status" value="3"/>
</dbReference>
<dbReference type="SMART" id="SM00823">
    <property type="entry name" value="PKS_PP"/>
    <property type="match status" value="2"/>
</dbReference>
<name>A0ABT1HHW0_9NOCA</name>
<dbReference type="Pfam" id="PF00501">
    <property type="entry name" value="AMP-binding"/>
    <property type="match status" value="2"/>
</dbReference>
<feature type="domain" description="Carrier" evidence="4">
    <location>
        <begin position="964"/>
        <end position="1039"/>
    </location>
</feature>
<dbReference type="Gene3D" id="2.30.38.10">
    <property type="entry name" value="Luciferase, Domain 3"/>
    <property type="match status" value="1"/>
</dbReference>
<evidence type="ECO:0000259" key="4">
    <source>
        <dbReference type="PROSITE" id="PS50075"/>
    </source>
</evidence>
<dbReference type="InterPro" id="IPR025110">
    <property type="entry name" value="AMP-bd_C"/>
</dbReference>
<dbReference type="SUPFAM" id="SSF47336">
    <property type="entry name" value="ACP-like"/>
    <property type="match status" value="2"/>
</dbReference>
<dbReference type="PANTHER" id="PTHR45527">
    <property type="entry name" value="NONRIBOSOMAL PEPTIDE SYNTHETASE"/>
    <property type="match status" value="1"/>
</dbReference>
<dbReference type="InterPro" id="IPR023213">
    <property type="entry name" value="CAT-like_dom_sf"/>
</dbReference>
<dbReference type="Pfam" id="PF13193">
    <property type="entry name" value="AMP-binding_C"/>
    <property type="match status" value="2"/>
</dbReference>
<dbReference type="Gene3D" id="3.40.50.980">
    <property type="match status" value="2"/>
</dbReference>
<dbReference type="InterPro" id="IPR020806">
    <property type="entry name" value="PKS_PP-bd"/>
</dbReference>
<dbReference type="Proteomes" id="UP001206895">
    <property type="component" value="Unassembled WGS sequence"/>
</dbReference>